<sequence>MRLVEATYKDNPVAARFSRTLAQAAAAFARAAPQPGLRILEIGAGTGGTSERVFEALAPLKGRVAEYRYTDLSRAFLIHAERAYGPAWPQLTTALFDVEKPLAGQDVTPGGYDMVIAANVLHATGDMARTLAHVRALLAPGGVLLLNETSRATLFTHVTFGLLDGWWRFTDPERRIPGTPSLAPASWRTVLEGAGLDWLAGSTDAECALGQQIIAARAGLQPAIEAVKTPSGDLRQTLLAVLGETLNVAPSTIRADRSFADYGLDSILGAELVHKLRRALGVELDHTALFDHTNVAQLEAFLAQQVPLPAKAPAAIPKLAGTPQPNRYRGL</sequence>
<dbReference type="SUPFAM" id="SSF47336">
    <property type="entry name" value="ACP-like"/>
    <property type="match status" value="1"/>
</dbReference>
<dbReference type="SMART" id="SM00823">
    <property type="entry name" value="PKS_PP"/>
    <property type="match status" value="1"/>
</dbReference>
<proteinExistence type="predicted"/>
<dbReference type="PANTHER" id="PTHR45681">
    <property type="entry name" value="POLYKETIDE SYNTHASE 44-RELATED"/>
    <property type="match status" value="1"/>
</dbReference>
<dbReference type="AlphaFoldDB" id="A4TTS4"/>
<accession>A4TTS4</accession>
<dbReference type="PROSITE" id="PS50075">
    <property type="entry name" value="CARRIER"/>
    <property type="match status" value="1"/>
</dbReference>
<dbReference type="InterPro" id="IPR036736">
    <property type="entry name" value="ACP-like_sf"/>
</dbReference>
<dbReference type="InterPro" id="IPR029063">
    <property type="entry name" value="SAM-dependent_MTases_sf"/>
</dbReference>
<dbReference type="GO" id="GO:0031177">
    <property type="term" value="F:phosphopantetheine binding"/>
    <property type="evidence" value="ECO:0007669"/>
    <property type="project" value="InterPro"/>
</dbReference>
<keyword evidence="1" id="KW-0596">Phosphopantetheine</keyword>
<organism evidence="5">
    <name type="scientific">Magnetospirillum gryphiswaldense</name>
    <dbReference type="NCBI Taxonomy" id="55518"/>
    <lineage>
        <taxon>Bacteria</taxon>
        <taxon>Pseudomonadati</taxon>
        <taxon>Pseudomonadota</taxon>
        <taxon>Alphaproteobacteria</taxon>
        <taxon>Rhodospirillales</taxon>
        <taxon>Rhodospirillaceae</taxon>
        <taxon>Magnetospirillum</taxon>
    </lineage>
</organism>
<reference evidence="5" key="1">
    <citation type="journal article" date="2007" name="J. Bacteriol.">
        <title>Comparative genome analysis of four magnetotactic bacteria reveals a complex set of group-specific genes implicated in magnetosome biomineralization and function.</title>
        <authorList>
            <person name="Richter M."/>
            <person name="Kube M."/>
            <person name="Bazylinski D.A."/>
            <person name="Lombardot T."/>
            <person name="Gloeckner F.O."/>
            <person name="Reinhardt R."/>
            <person name="Schueler D."/>
        </authorList>
    </citation>
    <scope>NUCLEOTIDE SEQUENCE</scope>
    <source>
        <strain evidence="5">MSR-1</strain>
    </source>
</reference>
<dbReference type="InterPro" id="IPR009081">
    <property type="entry name" value="PP-bd_ACP"/>
</dbReference>
<keyword evidence="3" id="KW-0808">Transferase</keyword>
<dbReference type="PROSITE" id="PS00012">
    <property type="entry name" value="PHOSPHOPANTETHEINE"/>
    <property type="match status" value="1"/>
</dbReference>
<evidence type="ECO:0000259" key="4">
    <source>
        <dbReference type="PROSITE" id="PS50075"/>
    </source>
</evidence>
<dbReference type="InterPro" id="IPR020806">
    <property type="entry name" value="PKS_PP-bd"/>
</dbReference>
<feature type="domain" description="Carrier" evidence="4">
    <location>
        <begin position="232"/>
        <end position="306"/>
    </location>
</feature>
<dbReference type="CDD" id="cd02440">
    <property type="entry name" value="AdoMet_MTases"/>
    <property type="match status" value="1"/>
</dbReference>
<name>A4TTS4_9PROT</name>
<dbReference type="InterPro" id="IPR050444">
    <property type="entry name" value="Polyketide_Synthase"/>
</dbReference>
<protein>
    <submittedName>
        <fullName evidence="5">Polyketide synthase modules and related proteins</fullName>
    </submittedName>
</protein>
<gene>
    <name evidence="5" type="ORF">MGR_0078</name>
</gene>
<evidence type="ECO:0000256" key="1">
    <source>
        <dbReference type="ARBA" id="ARBA00022450"/>
    </source>
</evidence>
<dbReference type="Pfam" id="PF08242">
    <property type="entry name" value="Methyltransf_12"/>
    <property type="match status" value="1"/>
</dbReference>
<dbReference type="SUPFAM" id="SSF53335">
    <property type="entry name" value="S-adenosyl-L-methionine-dependent methyltransferases"/>
    <property type="match status" value="1"/>
</dbReference>
<dbReference type="PANTHER" id="PTHR45681:SF6">
    <property type="entry name" value="POLYKETIDE SYNTHASE 37"/>
    <property type="match status" value="1"/>
</dbReference>
<dbReference type="InterPro" id="IPR013217">
    <property type="entry name" value="Methyltransf_12"/>
</dbReference>
<dbReference type="Pfam" id="PF00550">
    <property type="entry name" value="PP-binding"/>
    <property type="match status" value="1"/>
</dbReference>
<evidence type="ECO:0000256" key="2">
    <source>
        <dbReference type="ARBA" id="ARBA00022553"/>
    </source>
</evidence>
<dbReference type="EMBL" id="CU459003">
    <property type="protein sequence ID" value="CAM74031.1"/>
    <property type="molecule type" value="Genomic_DNA"/>
</dbReference>
<dbReference type="InterPro" id="IPR006162">
    <property type="entry name" value="Ppantetheine_attach_site"/>
</dbReference>
<evidence type="ECO:0000313" key="5">
    <source>
        <dbReference type="EMBL" id="CAM74031.1"/>
    </source>
</evidence>
<dbReference type="Gene3D" id="1.10.1200.10">
    <property type="entry name" value="ACP-like"/>
    <property type="match status" value="1"/>
</dbReference>
<evidence type="ECO:0000256" key="3">
    <source>
        <dbReference type="ARBA" id="ARBA00022679"/>
    </source>
</evidence>
<dbReference type="GO" id="GO:0016740">
    <property type="term" value="F:transferase activity"/>
    <property type="evidence" value="ECO:0007669"/>
    <property type="project" value="UniProtKB-KW"/>
</dbReference>
<dbReference type="Gene3D" id="3.40.50.150">
    <property type="entry name" value="Vaccinia Virus protein VP39"/>
    <property type="match status" value="1"/>
</dbReference>
<dbReference type="SMART" id="SM01294">
    <property type="entry name" value="PKS_PP_betabranch"/>
    <property type="match status" value="1"/>
</dbReference>
<keyword evidence="2" id="KW-0597">Phosphoprotein</keyword>